<evidence type="ECO:0000256" key="1">
    <source>
        <dbReference type="SAM" id="SignalP"/>
    </source>
</evidence>
<dbReference type="AlphaFoldDB" id="A0A1Q4HZH0"/>
<keyword evidence="4" id="KW-1185">Reference proteome</keyword>
<accession>A0A1Q4HZH0</accession>
<reference evidence="3 4" key="1">
    <citation type="submission" date="2016-11" db="EMBL/GenBank/DDBJ databases">
        <title>Genome sequences of unsequenced Mycobacteria.</title>
        <authorList>
            <person name="Greninger A.L."/>
            <person name="Fang F."/>
            <person name="Jerome K.R."/>
        </authorList>
    </citation>
    <scope>NUCLEOTIDE SEQUENCE [LARGE SCALE GENOMIC DNA]</scope>
    <source>
        <strain evidence="3 4">M11</strain>
    </source>
</reference>
<feature type="domain" description="DUF732" evidence="2">
    <location>
        <begin position="34"/>
        <end position="104"/>
    </location>
</feature>
<protein>
    <recommendedName>
        <fullName evidence="2">DUF732 domain-containing protein</fullName>
    </recommendedName>
</protein>
<organism evidence="3 4">
    <name type="scientific">Mycobacterium paraffinicum</name>
    <dbReference type="NCBI Taxonomy" id="53378"/>
    <lineage>
        <taxon>Bacteria</taxon>
        <taxon>Bacillati</taxon>
        <taxon>Actinomycetota</taxon>
        <taxon>Actinomycetes</taxon>
        <taxon>Mycobacteriales</taxon>
        <taxon>Mycobacteriaceae</taxon>
        <taxon>Mycobacterium</taxon>
    </lineage>
</organism>
<dbReference type="OrthoDB" id="4750691at2"/>
<proteinExistence type="predicted"/>
<evidence type="ECO:0000259" key="2">
    <source>
        <dbReference type="Pfam" id="PF05305"/>
    </source>
</evidence>
<feature type="chain" id="PRO_5011981652" description="DUF732 domain-containing protein" evidence="1">
    <location>
        <begin position="23"/>
        <end position="118"/>
    </location>
</feature>
<feature type="signal peptide" evidence="1">
    <location>
        <begin position="1"/>
        <end position="22"/>
    </location>
</feature>
<keyword evidence="1" id="KW-0732">Signal</keyword>
<name>A0A1Q4HZH0_9MYCO</name>
<dbReference type="EMBL" id="MPNT01000004">
    <property type="protein sequence ID" value="OJZ75030.1"/>
    <property type="molecule type" value="Genomic_DNA"/>
</dbReference>
<evidence type="ECO:0000313" key="3">
    <source>
        <dbReference type="EMBL" id="OJZ75030.1"/>
    </source>
</evidence>
<dbReference type="Pfam" id="PF05305">
    <property type="entry name" value="DUF732"/>
    <property type="match status" value="1"/>
</dbReference>
<sequence length="118" mass="11795">MKLLLALLGVSLGIVAAAPAHAVPGEDEAATDENNEVFIADLHRVGISFADPDQAVAAGKAVCGLISRGVSGLQLLNDLRDNNPALTTNGAAQFATISAKSFCPRQLDASAGAGKGGG</sequence>
<gene>
    <name evidence="3" type="ORF">BRW65_06860</name>
</gene>
<comment type="caution">
    <text evidence="3">The sequence shown here is derived from an EMBL/GenBank/DDBJ whole genome shotgun (WGS) entry which is preliminary data.</text>
</comment>
<dbReference type="STRING" id="53378.BRW65_06860"/>
<dbReference type="InterPro" id="IPR007969">
    <property type="entry name" value="DUF732"/>
</dbReference>
<evidence type="ECO:0000313" key="4">
    <source>
        <dbReference type="Proteomes" id="UP000186438"/>
    </source>
</evidence>
<dbReference type="RefSeq" id="WP_073873020.1">
    <property type="nucleotide sequence ID" value="NZ_MPNT01000004.1"/>
</dbReference>
<dbReference type="Proteomes" id="UP000186438">
    <property type="component" value="Unassembled WGS sequence"/>
</dbReference>